<gene>
    <name evidence="2" type="ORF">FHS38_002211</name>
</gene>
<protein>
    <submittedName>
        <fullName evidence="2">Uncharacterized protein</fullName>
    </submittedName>
</protein>
<dbReference type="AlphaFoldDB" id="A0A7W7L9S6"/>
<evidence type="ECO:0000313" key="3">
    <source>
        <dbReference type="Proteomes" id="UP000556436"/>
    </source>
</evidence>
<evidence type="ECO:0000256" key="1">
    <source>
        <dbReference type="SAM" id="MobiDB-lite"/>
    </source>
</evidence>
<feature type="region of interest" description="Disordered" evidence="1">
    <location>
        <begin position="1"/>
        <end position="21"/>
    </location>
</feature>
<accession>A0A7W7L9S6</accession>
<evidence type="ECO:0000313" key="2">
    <source>
        <dbReference type="EMBL" id="MBB4886182.1"/>
    </source>
</evidence>
<comment type="caution">
    <text evidence="2">The sequence shown here is derived from an EMBL/GenBank/DDBJ whole genome shotgun (WGS) entry which is preliminary data.</text>
</comment>
<proteinExistence type="predicted"/>
<organism evidence="2 3">
    <name type="scientific">Streptomyces netropsis</name>
    <name type="common">Streptoverticillium netropsis</name>
    <dbReference type="NCBI Taxonomy" id="55404"/>
    <lineage>
        <taxon>Bacteria</taxon>
        <taxon>Bacillati</taxon>
        <taxon>Actinomycetota</taxon>
        <taxon>Actinomycetes</taxon>
        <taxon>Kitasatosporales</taxon>
        <taxon>Streptomycetaceae</taxon>
        <taxon>Streptomyces</taxon>
    </lineage>
</organism>
<sequence>MGGAASANAAPPTGGTQPVGVSFGELSVEAAGKAAGQSLHHSSAALFGPAKVLRLNPMAGTGVDPTDNAVGTQVADFQPVSTAMVTAPLSQGGALGQLPLLSYGAGLLPG</sequence>
<dbReference type="EMBL" id="JACHJG010000003">
    <property type="protein sequence ID" value="MBB4886182.1"/>
    <property type="molecule type" value="Genomic_DNA"/>
</dbReference>
<dbReference type="RefSeq" id="WP_229822256.1">
    <property type="nucleotide sequence ID" value="NZ_BMRW01000003.1"/>
</dbReference>
<keyword evidence="3" id="KW-1185">Reference proteome</keyword>
<reference evidence="2 3" key="1">
    <citation type="submission" date="2020-08" db="EMBL/GenBank/DDBJ databases">
        <title>Genomic Encyclopedia of Type Strains, Phase III (KMG-III): the genomes of soil and plant-associated and newly described type strains.</title>
        <authorList>
            <person name="Whitman W."/>
        </authorList>
    </citation>
    <scope>NUCLEOTIDE SEQUENCE [LARGE SCALE GENOMIC DNA]</scope>
    <source>
        <strain evidence="2 3">CECT 3265</strain>
    </source>
</reference>
<dbReference type="Proteomes" id="UP000556436">
    <property type="component" value="Unassembled WGS sequence"/>
</dbReference>
<name>A0A7W7L9S6_STRNE</name>